<keyword evidence="3" id="KW-1133">Transmembrane helix</keyword>
<dbReference type="AlphaFoldDB" id="A0A0K0XXK3"/>
<dbReference type="PANTHER" id="PTHR36926">
    <property type="entry name" value="COLICIN V PRODUCTION PROTEIN"/>
    <property type="match status" value="1"/>
</dbReference>
<reference evidence="6" key="1">
    <citation type="submission" date="2015-07" db="EMBL/GenBank/DDBJ databases">
        <authorList>
            <person name="Kim K.M."/>
        </authorList>
    </citation>
    <scope>NUCLEOTIDE SEQUENCE [LARGE SCALE GENOMIC DNA]</scope>
    <source>
        <strain evidence="6">KCTC 42284</strain>
    </source>
</reference>
<dbReference type="GO" id="GO:0016020">
    <property type="term" value="C:membrane"/>
    <property type="evidence" value="ECO:0007669"/>
    <property type="project" value="UniProtKB-SubCell"/>
</dbReference>
<dbReference type="STRING" id="1579979.WM2015_2040"/>
<evidence type="ECO:0000313" key="6">
    <source>
        <dbReference type="Proteomes" id="UP000066624"/>
    </source>
</evidence>
<keyword evidence="6" id="KW-1185">Reference proteome</keyword>
<gene>
    <name evidence="5" type="ORF">WM2015_2040</name>
</gene>
<accession>A0A0K0XXK3</accession>
<dbReference type="Pfam" id="PF02674">
    <property type="entry name" value="Colicin_V"/>
    <property type="match status" value="1"/>
</dbReference>
<dbReference type="InterPro" id="IPR003825">
    <property type="entry name" value="Colicin-V_CvpA"/>
</dbReference>
<dbReference type="OrthoDB" id="9810601at2"/>
<dbReference type="InterPro" id="IPR052719">
    <property type="entry name" value="CvpA-like"/>
</dbReference>
<dbReference type="PATRIC" id="fig|1579979.3.peg.2085"/>
<protein>
    <submittedName>
        <fullName evidence="5">Colicin V production CvpA</fullName>
    </submittedName>
</protein>
<dbReference type="EMBL" id="CP012154">
    <property type="protein sequence ID" value="AKS42405.1"/>
    <property type="molecule type" value="Genomic_DNA"/>
</dbReference>
<dbReference type="KEGG" id="wma:WM2015_2040"/>
<dbReference type="RefSeq" id="WP_082169654.1">
    <property type="nucleotide sequence ID" value="NZ_CP012154.1"/>
</dbReference>
<evidence type="ECO:0000313" key="5">
    <source>
        <dbReference type="EMBL" id="AKS42405.1"/>
    </source>
</evidence>
<keyword evidence="2" id="KW-0812">Transmembrane</keyword>
<name>A0A0K0XXK3_9GAMM</name>
<sequence length="194" mass="20907">MNGADVAILAVGLISMLVSLFRGFVREAFSLLVWVAAGYLALRASGPLSVEMSPWISMPSVRLIAAFVGVFVVVLIVGGLCNYLLGKLVEGTGLSGTDRLLGALFGLLRGAAIVLVAVIIARFTPFPNDPWWQQSQLLPRFEHLAAWAVAQFPDSLQEQIRANQLPEADESEPTSSDEPPEPTPELPDEVRAEP</sequence>
<evidence type="ECO:0000256" key="2">
    <source>
        <dbReference type="ARBA" id="ARBA00022692"/>
    </source>
</evidence>
<evidence type="ECO:0000256" key="1">
    <source>
        <dbReference type="ARBA" id="ARBA00004141"/>
    </source>
</evidence>
<organism evidence="5 6">
    <name type="scientific">Wenzhouxiangella marina</name>
    <dbReference type="NCBI Taxonomy" id="1579979"/>
    <lineage>
        <taxon>Bacteria</taxon>
        <taxon>Pseudomonadati</taxon>
        <taxon>Pseudomonadota</taxon>
        <taxon>Gammaproteobacteria</taxon>
        <taxon>Chromatiales</taxon>
        <taxon>Wenzhouxiangellaceae</taxon>
        <taxon>Wenzhouxiangella</taxon>
    </lineage>
</organism>
<dbReference type="Proteomes" id="UP000066624">
    <property type="component" value="Chromosome"/>
</dbReference>
<comment type="subcellular location">
    <subcellularLocation>
        <location evidence="1">Membrane</location>
        <topology evidence="1">Multi-pass membrane protein</topology>
    </subcellularLocation>
</comment>
<evidence type="ECO:0000256" key="4">
    <source>
        <dbReference type="ARBA" id="ARBA00023136"/>
    </source>
</evidence>
<keyword evidence="4" id="KW-0472">Membrane</keyword>
<dbReference type="PANTHER" id="PTHR36926:SF1">
    <property type="entry name" value="COLICIN V PRODUCTION PROTEIN"/>
    <property type="match status" value="1"/>
</dbReference>
<dbReference type="GO" id="GO:0009403">
    <property type="term" value="P:toxin biosynthetic process"/>
    <property type="evidence" value="ECO:0007669"/>
    <property type="project" value="InterPro"/>
</dbReference>
<evidence type="ECO:0000256" key="3">
    <source>
        <dbReference type="ARBA" id="ARBA00022989"/>
    </source>
</evidence>
<proteinExistence type="predicted"/>